<evidence type="ECO:0000256" key="6">
    <source>
        <dbReference type="ARBA" id="ARBA00037937"/>
    </source>
</evidence>
<gene>
    <name evidence="9" type="primary">fliO</name>
    <name evidence="9" type="ORF">KJI95_00660</name>
</gene>
<comment type="subcellular location">
    <subcellularLocation>
        <location evidence="7">Cell membrane</location>
    </subcellularLocation>
    <subcellularLocation>
        <location evidence="7">Bacterial flagellum basal body</location>
    </subcellularLocation>
</comment>
<evidence type="ECO:0000313" key="10">
    <source>
        <dbReference type="Proteomes" id="UP001195903"/>
    </source>
</evidence>
<feature type="compositionally biased region" description="Polar residues" evidence="8">
    <location>
        <begin position="94"/>
        <end position="116"/>
    </location>
</feature>
<evidence type="ECO:0000256" key="8">
    <source>
        <dbReference type="SAM" id="MobiDB-lite"/>
    </source>
</evidence>
<accession>A0ABS5UY76</accession>
<comment type="similarity">
    <text evidence="6 7">Belongs to the FliO/MopB family.</text>
</comment>
<evidence type="ECO:0000256" key="1">
    <source>
        <dbReference type="ARBA" id="ARBA00022475"/>
    </source>
</evidence>
<keyword evidence="9" id="KW-0966">Cell projection</keyword>
<keyword evidence="2" id="KW-0812">Transmembrane</keyword>
<dbReference type="InterPro" id="IPR052205">
    <property type="entry name" value="FliO/MopB"/>
</dbReference>
<evidence type="ECO:0000256" key="2">
    <source>
        <dbReference type="ARBA" id="ARBA00022692"/>
    </source>
</evidence>
<evidence type="ECO:0000256" key="4">
    <source>
        <dbReference type="ARBA" id="ARBA00023136"/>
    </source>
</evidence>
<evidence type="ECO:0000256" key="5">
    <source>
        <dbReference type="ARBA" id="ARBA00023143"/>
    </source>
</evidence>
<feature type="region of interest" description="Disordered" evidence="8">
    <location>
        <begin position="94"/>
        <end position="128"/>
    </location>
</feature>
<sequence length="128" mass="13595">MVGGLIAVLVLIFVLAYIVRRLNLLPSGSGLIKPLAATSLGQRERVVLVELNGQQYLLGVTSSQVTLIDKLESPVSVPQETFASRLKLARAAQQSESGAFTHTSSAPSDAQLTVPPSSKRDEARGDKP</sequence>
<keyword evidence="1 7" id="KW-1003">Cell membrane</keyword>
<reference evidence="9 10" key="1">
    <citation type="submission" date="2021-05" db="EMBL/GenBank/DDBJ databases">
        <title>Shewanella sp. JM162201.</title>
        <authorList>
            <person name="Xu S."/>
            <person name="Li A."/>
        </authorList>
    </citation>
    <scope>NUCLEOTIDE SEQUENCE [LARGE SCALE GENOMIC DNA]</scope>
    <source>
        <strain evidence="9 10">JM162201</strain>
    </source>
</reference>
<dbReference type="PANTHER" id="PTHR38766:SF1">
    <property type="entry name" value="FLAGELLAR PROTEIN FLIO"/>
    <property type="match status" value="1"/>
</dbReference>
<evidence type="ECO:0000256" key="7">
    <source>
        <dbReference type="RuleBase" id="RU362064"/>
    </source>
</evidence>
<protein>
    <recommendedName>
        <fullName evidence="7">Flagellar protein</fullName>
    </recommendedName>
</protein>
<dbReference type="NCBIfam" id="TIGR03500">
    <property type="entry name" value="FliO_TIGR"/>
    <property type="match status" value="1"/>
</dbReference>
<dbReference type="Proteomes" id="UP001195903">
    <property type="component" value="Unassembled WGS sequence"/>
</dbReference>
<comment type="caution">
    <text evidence="9">The sequence shown here is derived from an EMBL/GenBank/DDBJ whole genome shotgun (WGS) entry which is preliminary data.</text>
</comment>
<keyword evidence="4" id="KW-0472">Membrane</keyword>
<keyword evidence="9" id="KW-0969">Cilium</keyword>
<keyword evidence="9" id="KW-0282">Flagellum</keyword>
<keyword evidence="3" id="KW-1133">Transmembrane helix</keyword>
<evidence type="ECO:0000256" key="3">
    <source>
        <dbReference type="ARBA" id="ARBA00022989"/>
    </source>
</evidence>
<proteinExistence type="inferred from homology"/>
<keyword evidence="5 7" id="KW-0975">Bacterial flagellum</keyword>
<organism evidence="9 10">
    <name type="scientific">Shewanella jiangmenensis</name>
    <dbReference type="NCBI Taxonomy" id="2837387"/>
    <lineage>
        <taxon>Bacteria</taxon>
        <taxon>Pseudomonadati</taxon>
        <taxon>Pseudomonadota</taxon>
        <taxon>Gammaproteobacteria</taxon>
        <taxon>Alteromonadales</taxon>
        <taxon>Shewanellaceae</taxon>
        <taxon>Shewanella</taxon>
    </lineage>
</organism>
<dbReference type="PANTHER" id="PTHR38766">
    <property type="entry name" value="FLAGELLAR PROTEIN FLIO"/>
    <property type="match status" value="1"/>
</dbReference>
<dbReference type="EMBL" id="JAHEPS010000001">
    <property type="protein sequence ID" value="MBT1443039.1"/>
    <property type="molecule type" value="Genomic_DNA"/>
</dbReference>
<dbReference type="Pfam" id="PF04347">
    <property type="entry name" value="FliO"/>
    <property type="match status" value="1"/>
</dbReference>
<name>A0ABS5UY76_9GAMM</name>
<feature type="compositionally biased region" description="Basic and acidic residues" evidence="8">
    <location>
        <begin position="118"/>
        <end position="128"/>
    </location>
</feature>
<dbReference type="InterPro" id="IPR022781">
    <property type="entry name" value="Flagellar_biosynth_FliO"/>
</dbReference>
<keyword evidence="10" id="KW-1185">Reference proteome</keyword>
<evidence type="ECO:0000313" key="9">
    <source>
        <dbReference type="EMBL" id="MBT1443039.1"/>
    </source>
</evidence>